<dbReference type="RefSeq" id="WP_086728072.1">
    <property type="nucleotide sequence ID" value="NZ_MUBM01000214.1"/>
</dbReference>
<keyword evidence="1" id="KW-0472">Membrane</keyword>
<sequence>MISVPELVVLAAAGYRATQLGVHDSLLEPARVAVLDWHSRKPASSLRTAIVTLISCVYCLGWWINGAILATWLLASGQWDDAPLVVHGVEWFAVAGAAVFLNRVDDTLGDLVNRG</sequence>
<keyword evidence="3" id="KW-1185">Reference proteome</keyword>
<evidence type="ECO:0000256" key="1">
    <source>
        <dbReference type="SAM" id="Phobius"/>
    </source>
</evidence>
<keyword evidence="1" id="KW-0812">Transmembrane</keyword>
<gene>
    <name evidence="2" type="ORF">ABT317_12255</name>
</gene>
<dbReference type="EMBL" id="JBEPCU010000157">
    <property type="protein sequence ID" value="MER6977762.1"/>
    <property type="molecule type" value="Genomic_DNA"/>
</dbReference>
<feature type="transmembrane region" description="Helical" evidence="1">
    <location>
        <begin position="84"/>
        <end position="104"/>
    </location>
</feature>
<name>A0ABV1W0P7_9ACTN</name>
<organism evidence="2 3">
    <name type="scientific">Streptomyces carpinensis</name>
    <dbReference type="NCBI Taxonomy" id="66369"/>
    <lineage>
        <taxon>Bacteria</taxon>
        <taxon>Bacillati</taxon>
        <taxon>Actinomycetota</taxon>
        <taxon>Actinomycetes</taxon>
        <taxon>Kitasatosporales</taxon>
        <taxon>Streptomycetaceae</taxon>
        <taxon>Streptomyces</taxon>
    </lineage>
</organism>
<evidence type="ECO:0000313" key="3">
    <source>
        <dbReference type="Proteomes" id="UP001458415"/>
    </source>
</evidence>
<evidence type="ECO:0000313" key="2">
    <source>
        <dbReference type="EMBL" id="MER6977762.1"/>
    </source>
</evidence>
<dbReference type="Proteomes" id="UP001458415">
    <property type="component" value="Unassembled WGS sequence"/>
</dbReference>
<comment type="caution">
    <text evidence="2">The sequence shown here is derived from an EMBL/GenBank/DDBJ whole genome shotgun (WGS) entry which is preliminary data.</text>
</comment>
<dbReference type="Pfam" id="PF07098">
    <property type="entry name" value="DUF1360"/>
    <property type="match status" value="1"/>
</dbReference>
<proteinExistence type="predicted"/>
<accession>A0ABV1W0P7</accession>
<dbReference type="InterPro" id="IPR010773">
    <property type="entry name" value="Mycophage_PG1_Gp7"/>
</dbReference>
<feature type="transmembrane region" description="Helical" evidence="1">
    <location>
        <begin position="49"/>
        <end position="72"/>
    </location>
</feature>
<keyword evidence="1" id="KW-1133">Transmembrane helix</keyword>
<reference evidence="2 3" key="1">
    <citation type="submission" date="2024-06" db="EMBL/GenBank/DDBJ databases">
        <title>The Natural Products Discovery Center: Release of the First 8490 Sequenced Strains for Exploring Actinobacteria Biosynthetic Diversity.</title>
        <authorList>
            <person name="Kalkreuter E."/>
            <person name="Kautsar S.A."/>
            <person name="Yang D."/>
            <person name="Bader C.D."/>
            <person name="Teijaro C.N."/>
            <person name="Fluegel L."/>
            <person name="Davis C.M."/>
            <person name="Simpson J.R."/>
            <person name="Lauterbach L."/>
            <person name="Steele A.D."/>
            <person name="Gui C."/>
            <person name="Meng S."/>
            <person name="Li G."/>
            <person name="Viehrig K."/>
            <person name="Ye F."/>
            <person name="Su P."/>
            <person name="Kiefer A.F."/>
            <person name="Nichols A."/>
            <person name="Cepeda A.J."/>
            <person name="Yan W."/>
            <person name="Fan B."/>
            <person name="Jiang Y."/>
            <person name="Adhikari A."/>
            <person name="Zheng C.-J."/>
            <person name="Schuster L."/>
            <person name="Cowan T.M."/>
            <person name="Smanski M.J."/>
            <person name="Chevrette M.G."/>
            <person name="De Carvalho L.P.S."/>
            <person name="Shen B."/>
        </authorList>
    </citation>
    <scope>NUCLEOTIDE SEQUENCE [LARGE SCALE GENOMIC DNA]</scope>
    <source>
        <strain evidence="2 3">NPDC000634</strain>
    </source>
</reference>
<protein>
    <submittedName>
        <fullName evidence="2">DUF1360 domain-containing protein</fullName>
    </submittedName>
</protein>